<dbReference type="EMBL" id="JARXYA010000004">
    <property type="protein sequence ID" value="MDH6503605.1"/>
    <property type="molecule type" value="Genomic_DNA"/>
</dbReference>
<feature type="chain" id="PRO_5041461366" evidence="2">
    <location>
        <begin position="21"/>
        <end position="533"/>
    </location>
</feature>
<keyword evidence="2" id="KW-0732">Signal</keyword>
<dbReference type="Pfam" id="PF01150">
    <property type="entry name" value="GDA1_CD39"/>
    <property type="match status" value="1"/>
</dbReference>
<sequence>MRIFSYKVFITIVASFLTLATISCSNSPVKEGDISKPVYTMILDAGSSGTRINFYKVIPGNGGYPVITLLDSQSFDDNGINDFLNGTGSIDPLTWQENDLTGLPKGYKPAGCRMTIESFDGGQKDVSVCVIQPLLDSMQGAMTNAGVAASEVKVELFSTAGMRTMELLNGGSFSAQQISNFYLSMKDYVSKVKGFNVGEFRTSNGNSEEGLWTWINLNDQYFNAFGGNSTYHKGSPTVRGDFEVGGSSMQIAFPTKKIPAGDANNVYKVNINGYSYNVFSKTFLGLGGDDVRKYVRSYGYSDKKTKGYTGVDCFGSLANATNAKEDSGVALFRSTLFPSVKTPEHGNPVGYAWTSIVSNVGNSPLMLDGAGKYNLQSCSKKYDDVVNQIISLPRNNYGTVGQGPEASYLDLVKKIGASDAPFIGLDGFYWPAHSLGLAPKTQIKSNFSRSQFISALSAMCPDDGAGPAGKKLKAVRVCPDAAYMNNFLWKLASADGLFTSGTGAIFEGVVPNTFNGQSILSWSRGYLLQKYAN</sequence>
<name>A0AA43S4R0_9BURK</name>
<dbReference type="AlphaFoldDB" id="A0AA43S4R0"/>
<dbReference type="GO" id="GO:0016020">
    <property type="term" value="C:membrane"/>
    <property type="evidence" value="ECO:0007669"/>
    <property type="project" value="TreeGrafter"/>
</dbReference>
<dbReference type="GO" id="GO:0017110">
    <property type="term" value="F:nucleoside diphosphate phosphatase activity"/>
    <property type="evidence" value="ECO:0007669"/>
    <property type="project" value="TreeGrafter"/>
</dbReference>
<evidence type="ECO:0000313" key="4">
    <source>
        <dbReference type="Proteomes" id="UP001161160"/>
    </source>
</evidence>
<keyword evidence="1" id="KW-0378">Hydrolase</keyword>
<organism evidence="3 4">
    <name type="scientific">Polynucleobacter sphagniphilus</name>
    <dbReference type="NCBI Taxonomy" id="1743169"/>
    <lineage>
        <taxon>Bacteria</taxon>
        <taxon>Pseudomonadati</taxon>
        <taxon>Pseudomonadota</taxon>
        <taxon>Betaproteobacteria</taxon>
        <taxon>Burkholderiales</taxon>
        <taxon>Burkholderiaceae</taxon>
        <taxon>Polynucleobacter</taxon>
    </lineage>
</organism>
<dbReference type="RefSeq" id="WP_280756642.1">
    <property type="nucleotide sequence ID" value="NZ_JARXVW010000011.1"/>
</dbReference>
<gene>
    <name evidence="3" type="ORF">M2127_000898</name>
</gene>
<evidence type="ECO:0000313" key="3">
    <source>
        <dbReference type="EMBL" id="MDH6503605.1"/>
    </source>
</evidence>
<comment type="caution">
    <text evidence="3">The sequence shown here is derived from an EMBL/GenBank/DDBJ whole genome shotgun (WGS) entry which is preliminary data.</text>
</comment>
<keyword evidence="4" id="KW-1185">Reference proteome</keyword>
<protein>
    <submittedName>
        <fullName evidence="3">Uncharacterized protein</fullName>
    </submittedName>
</protein>
<dbReference type="PANTHER" id="PTHR11782:SF83">
    <property type="entry name" value="GUANOSINE-DIPHOSPHATASE"/>
    <property type="match status" value="1"/>
</dbReference>
<dbReference type="Gene3D" id="3.30.420.150">
    <property type="entry name" value="Exopolyphosphatase. Domain 2"/>
    <property type="match status" value="1"/>
</dbReference>
<dbReference type="Gene3D" id="3.30.420.40">
    <property type="match status" value="1"/>
</dbReference>
<dbReference type="Proteomes" id="UP001161160">
    <property type="component" value="Unassembled WGS sequence"/>
</dbReference>
<dbReference type="PROSITE" id="PS51257">
    <property type="entry name" value="PROKAR_LIPOPROTEIN"/>
    <property type="match status" value="1"/>
</dbReference>
<dbReference type="PANTHER" id="PTHR11782">
    <property type="entry name" value="ADENOSINE/GUANOSINE DIPHOSPHATASE"/>
    <property type="match status" value="1"/>
</dbReference>
<feature type="signal peptide" evidence="2">
    <location>
        <begin position="1"/>
        <end position="20"/>
    </location>
</feature>
<accession>A0AA43S4R0</accession>
<evidence type="ECO:0000256" key="1">
    <source>
        <dbReference type="ARBA" id="ARBA00022801"/>
    </source>
</evidence>
<dbReference type="InterPro" id="IPR000407">
    <property type="entry name" value="GDA1_CD39_NTPase"/>
</dbReference>
<proteinExistence type="predicted"/>
<dbReference type="GO" id="GO:0009134">
    <property type="term" value="P:nucleoside diphosphate catabolic process"/>
    <property type="evidence" value="ECO:0007669"/>
    <property type="project" value="TreeGrafter"/>
</dbReference>
<reference evidence="3" key="1">
    <citation type="submission" date="2023-04" db="EMBL/GenBank/DDBJ databases">
        <title>Genome Encyclopedia of Bacteria and Archaea VI: Functional Genomics of Type Strains.</title>
        <authorList>
            <person name="Whitman W."/>
        </authorList>
    </citation>
    <scope>NUCLEOTIDE SEQUENCE</scope>
    <source>
        <strain evidence="3">Enz.4-51</strain>
    </source>
</reference>
<evidence type="ECO:0000256" key="2">
    <source>
        <dbReference type="SAM" id="SignalP"/>
    </source>
</evidence>